<evidence type="ECO:0000256" key="6">
    <source>
        <dbReference type="ARBA" id="ARBA00023170"/>
    </source>
</evidence>
<keyword evidence="6 8" id="KW-0675">Receptor</keyword>
<evidence type="ECO:0000256" key="1">
    <source>
        <dbReference type="ARBA" id="ARBA00004651"/>
    </source>
</evidence>
<evidence type="ECO:0000256" key="9">
    <source>
        <dbReference type="SAM" id="SignalP"/>
    </source>
</evidence>
<evidence type="ECO:0000256" key="5">
    <source>
        <dbReference type="ARBA" id="ARBA00023136"/>
    </source>
</evidence>
<keyword evidence="5 8" id="KW-0472">Membrane</keyword>
<reference evidence="11" key="1">
    <citation type="submission" date="2013-03" db="EMBL/GenBank/DDBJ databases">
        <title>The Genome Sequence of Anopheles dirus WRAIR2.</title>
        <authorList>
            <consortium name="The Broad Institute Genomics Platform"/>
            <person name="Neafsey D.E."/>
            <person name="Walton C."/>
            <person name="Walker B."/>
            <person name="Young S.K."/>
            <person name="Zeng Q."/>
            <person name="Gargeya S."/>
            <person name="Fitzgerald M."/>
            <person name="Haas B."/>
            <person name="Abouelleil A."/>
            <person name="Allen A.W."/>
            <person name="Alvarado L."/>
            <person name="Arachchi H.M."/>
            <person name="Berlin A.M."/>
            <person name="Chapman S.B."/>
            <person name="Gainer-Dewar J."/>
            <person name="Goldberg J."/>
            <person name="Griggs A."/>
            <person name="Gujja S."/>
            <person name="Hansen M."/>
            <person name="Howarth C."/>
            <person name="Imamovic A."/>
            <person name="Ireland A."/>
            <person name="Larimer J."/>
            <person name="McCowan C."/>
            <person name="Murphy C."/>
            <person name="Pearson M."/>
            <person name="Poon T.W."/>
            <person name="Priest M."/>
            <person name="Roberts A."/>
            <person name="Saif S."/>
            <person name="Shea T."/>
            <person name="Sisk P."/>
            <person name="Sykes S."/>
            <person name="Wortman J."/>
            <person name="Nusbaum C."/>
            <person name="Birren B."/>
        </authorList>
    </citation>
    <scope>NUCLEOTIDE SEQUENCE [LARGE SCALE GENOMIC DNA]</scope>
    <source>
        <strain evidence="11">WRAIR2</strain>
    </source>
</reference>
<keyword evidence="7 8" id="KW-0807">Transducer</keyword>
<evidence type="ECO:0000313" key="11">
    <source>
        <dbReference type="Proteomes" id="UP000075884"/>
    </source>
</evidence>
<dbReference type="AlphaFoldDB" id="A0A182NQX0"/>
<dbReference type="GO" id="GO:0043025">
    <property type="term" value="C:neuronal cell body"/>
    <property type="evidence" value="ECO:0007669"/>
    <property type="project" value="TreeGrafter"/>
</dbReference>
<organism evidence="10 11">
    <name type="scientific">Anopheles dirus</name>
    <dbReference type="NCBI Taxonomy" id="7168"/>
    <lineage>
        <taxon>Eukaryota</taxon>
        <taxon>Metazoa</taxon>
        <taxon>Ecdysozoa</taxon>
        <taxon>Arthropoda</taxon>
        <taxon>Hexapoda</taxon>
        <taxon>Insecta</taxon>
        <taxon>Pterygota</taxon>
        <taxon>Neoptera</taxon>
        <taxon>Endopterygota</taxon>
        <taxon>Diptera</taxon>
        <taxon>Nematocera</taxon>
        <taxon>Culicoidea</taxon>
        <taxon>Culicidae</taxon>
        <taxon>Anophelinae</taxon>
        <taxon>Anopheles</taxon>
    </lineage>
</organism>
<dbReference type="GO" id="GO:0050909">
    <property type="term" value="P:sensory perception of taste"/>
    <property type="evidence" value="ECO:0007669"/>
    <property type="project" value="InterPro"/>
</dbReference>
<comment type="function">
    <text evidence="8">Gustatory receptor which mediates acceptance or avoidance behavior, depending on its substrates.</text>
</comment>
<keyword evidence="2 8" id="KW-1003">Cell membrane</keyword>
<evidence type="ECO:0000256" key="4">
    <source>
        <dbReference type="ARBA" id="ARBA00022989"/>
    </source>
</evidence>
<dbReference type="GO" id="GO:0008049">
    <property type="term" value="P:male courtship behavior"/>
    <property type="evidence" value="ECO:0007669"/>
    <property type="project" value="TreeGrafter"/>
</dbReference>
<dbReference type="GO" id="GO:0030424">
    <property type="term" value="C:axon"/>
    <property type="evidence" value="ECO:0007669"/>
    <property type="project" value="TreeGrafter"/>
</dbReference>
<evidence type="ECO:0000256" key="8">
    <source>
        <dbReference type="RuleBase" id="RU363108"/>
    </source>
</evidence>
<dbReference type="Proteomes" id="UP000075884">
    <property type="component" value="Unassembled WGS sequence"/>
</dbReference>
<dbReference type="InterPro" id="IPR013604">
    <property type="entry name" value="7TM_chemorcpt"/>
</dbReference>
<proteinExistence type="inferred from homology"/>
<dbReference type="GO" id="GO:0030425">
    <property type="term" value="C:dendrite"/>
    <property type="evidence" value="ECO:0007669"/>
    <property type="project" value="TreeGrafter"/>
</dbReference>
<dbReference type="PANTHER" id="PTHR21143:SF134">
    <property type="entry name" value="GUSTATORY RECEPTOR"/>
    <property type="match status" value="1"/>
</dbReference>
<feature type="transmembrane region" description="Helical" evidence="8">
    <location>
        <begin position="135"/>
        <end position="156"/>
    </location>
</feature>
<dbReference type="PANTHER" id="PTHR21143">
    <property type="entry name" value="INVERTEBRATE GUSTATORY RECEPTOR"/>
    <property type="match status" value="1"/>
</dbReference>
<evidence type="ECO:0000256" key="3">
    <source>
        <dbReference type="ARBA" id="ARBA00022692"/>
    </source>
</evidence>
<keyword evidence="11" id="KW-1185">Reference proteome</keyword>
<feature type="transmembrane region" description="Helical" evidence="8">
    <location>
        <begin position="360"/>
        <end position="381"/>
    </location>
</feature>
<feature type="transmembrane region" description="Helical" evidence="8">
    <location>
        <begin position="71"/>
        <end position="93"/>
    </location>
</feature>
<comment type="similarity">
    <text evidence="8">Belongs to the insect chemoreceptor superfamily. Gustatory receptor (GR) family.</text>
</comment>
<dbReference type="VEuPathDB" id="VectorBase:ADIR010055"/>
<keyword evidence="9" id="KW-0732">Signal</keyword>
<evidence type="ECO:0000313" key="10">
    <source>
        <dbReference type="EnsemblMetazoa" id="ADIR010055-PA"/>
    </source>
</evidence>
<dbReference type="GO" id="GO:0007635">
    <property type="term" value="P:chemosensory behavior"/>
    <property type="evidence" value="ECO:0007669"/>
    <property type="project" value="TreeGrafter"/>
</dbReference>
<reference evidence="10" key="2">
    <citation type="submission" date="2020-05" db="UniProtKB">
        <authorList>
            <consortium name="EnsemblMetazoa"/>
        </authorList>
    </citation>
    <scope>IDENTIFICATION</scope>
    <source>
        <strain evidence="10">WRAIR2</strain>
    </source>
</reference>
<dbReference type="GO" id="GO:0005886">
    <property type="term" value="C:plasma membrane"/>
    <property type="evidence" value="ECO:0007669"/>
    <property type="project" value="UniProtKB-SubCell"/>
</dbReference>
<dbReference type="Pfam" id="PF08395">
    <property type="entry name" value="7tm_7"/>
    <property type="match status" value="1"/>
</dbReference>
<comment type="subcellular location">
    <subcellularLocation>
        <location evidence="1 8">Cell membrane</location>
        <topology evidence="1 8">Multi-pass membrane protein</topology>
    </subcellularLocation>
</comment>
<evidence type="ECO:0000256" key="2">
    <source>
        <dbReference type="ARBA" id="ARBA00022475"/>
    </source>
</evidence>
<feature type="transmembrane region" description="Helical" evidence="8">
    <location>
        <begin position="247"/>
        <end position="266"/>
    </location>
</feature>
<protein>
    <recommendedName>
        <fullName evidence="8">Gustatory receptor</fullName>
    </recommendedName>
</protein>
<evidence type="ECO:0000256" key="7">
    <source>
        <dbReference type="ARBA" id="ARBA00023224"/>
    </source>
</evidence>
<feature type="transmembrane region" description="Helical" evidence="8">
    <location>
        <begin position="176"/>
        <end position="197"/>
    </location>
</feature>
<dbReference type="STRING" id="7168.A0A182NQX0"/>
<feature type="transmembrane region" description="Helical" evidence="8">
    <location>
        <begin position="42"/>
        <end position="65"/>
    </location>
</feature>
<keyword evidence="3 8" id="KW-0812">Transmembrane</keyword>
<name>A0A182NQX0_9DIPT</name>
<sequence length="385" mass="44089">MHASRCSELLERFLWLLLLACGSFSLKFDPSRQQFSCSRKHALYCVAVTVVFAIGTPAAMVTIYHHVDGTYVPIASFLIAVQLCFMYLFMIIVNVTMLVNARKLCYTLNALFALRSTVLREWNYSRPQRQYAKFLFFKVIFVDMALLTFSMLTFYTLQERGPTGGDLAVGLAFFSFRYLMTALVNVYLVGLKVGILIQGSINRKLASFARAAEATKGIESMWRQVYLLHCKNTALEKQFMSIINLPVLLLNCWYFFMIVVSAYYMYTATIEELKLGLGVEDIVKYVNPVTFFLYLIIQLYYMVSIPALLTERSKQMLPILGSTGQRHGGRMERLGELITLDYIQTDYSVNNYGMYELNRALLFGIIATVTSYVIILVQFHIQEYG</sequence>
<dbReference type="EnsemblMetazoa" id="ADIR010055-RA">
    <property type="protein sequence ID" value="ADIR010055-PA"/>
    <property type="gene ID" value="ADIR010055"/>
</dbReference>
<feature type="signal peptide" evidence="9">
    <location>
        <begin position="1"/>
        <end position="25"/>
    </location>
</feature>
<keyword evidence="4 8" id="KW-1133">Transmembrane helix</keyword>
<dbReference type="GO" id="GO:0007165">
    <property type="term" value="P:signal transduction"/>
    <property type="evidence" value="ECO:0007669"/>
    <property type="project" value="UniProtKB-KW"/>
</dbReference>
<accession>A0A182NQX0</accession>
<feature type="chain" id="PRO_5008130374" description="Gustatory receptor" evidence="9">
    <location>
        <begin position="26"/>
        <end position="385"/>
    </location>
</feature>
<feature type="transmembrane region" description="Helical" evidence="8">
    <location>
        <begin position="286"/>
        <end position="309"/>
    </location>
</feature>